<dbReference type="KEGG" id="rin:ACS15_0840"/>
<organism evidence="2 3">
    <name type="scientific">Ralstonia insidiosa</name>
    <dbReference type="NCBI Taxonomy" id="190721"/>
    <lineage>
        <taxon>Bacteria</taxon>
        <taxon>Pseudomonadati</taxon>
        <taxon>Pseudomonadota</taxon>
        <taxon>Betaproteobacteria</taxon>
        <taxon>Burkholderiales</taxon>
        <taxon>Burkholderiaceae</taxon>
        <taxon>Ralstonia</taxon>
    </lineage>
</organism>
<accession>A0AAC9BHG9</accession>
<reference evidence="2 3" key="1">
    <citation type="submission" date="2015-09" db="EMBL/GenBank/DDBJ databases">
        <authorList>
            <person name="Xu Y."/>
            <person name="Nagy A."/>
            <person name="Liu N.T."/>
            <person name="Nou X."/>
        </authorList>
    </citation>
    <scope>NUCLEOTIDE SEQUENCE [LARGE SCALE GENOMIC DNA]</scope>
    <source>
        <strain evidence="2 3">FC1138</strain>
    </source>
</reference>
<evidence type="ECO:0000313" key="2">
    <source>
        <dbReference type="EMBL" id="ANH73980.1"/>
    </source>
</evidence>
<protein>
    <submittedName>
        <fullName evidence="2">Uncharacterized protein</fullName>
    </submittedName>
</protein>
<feature type="compositionally biased region" description="Polar residues" evidence="1">
    <location>
        <begin position="30"/>
        <end position="40"/>
    </location>
</feature>
<evidence type="ECO:0000256" key="1">
    <source>
        <dbReference type="SAM" id="MobiDB-lite"/>
    </source>
</evidence>
<feature type="region of interest" description="Disordered" evidence="1">
    <location>
        <begin position="1"/>
        <end position="40"/>
    </location>
</feature>
<dbReference type="AlphaFoldDB" id="A0AAC9BHG9"/>
<evidence type="ECO:0000313" key="3">
    <source>
        <dbReference type="Proteomes" id="UP000077927"/>
    </source>
</evidence>
<sequence>MREGCRRKRSFPLQGTPTKQMAPARANPKSKGQMSRMASL</sequence>
<proteinExistence type="predicted"/>
<name>A0AAC9BHG9_9RALS</name>
<gene>
    <name evidence="2" type="ORF">ACS15_0840</name>
</gene>
<dbReference type="Proteomes" id="UP000077927">
    <property type="component" value="Chromosome 1"/>
</dbReference>
<feature type="compositionally biased region" description="Basic residues" evidence="1">
    <location>
        <begin position="1"/>
        <end position="10"/>
    </location>
</feature>
<dbReference type="EMBL" id="CP012605">
    <property type="protein sequence ID" value="ANH73980.1"/>
    <property type="molecule type" value="Genomic_DNA"/>
</dbReference>